<evidence type="ECO:0000259" key="6">
    <source>
        <dbReference type="Pfam" id="PF01266"/>
    </source>
</evidence>
<evidence type="ECO:0000256" key="4">
    <source>
        <dbReference type="ARBA" id="ARBA00022827"/>
    </source>
</evidence>
<feature type="domain" description="FAD dependent oxidoreductase" evidence="6">
    <location>
        <begin position="9"/>
        <end position="380"/>
    </location>
</feature>
<dbReference type="AlphaFoldDB" id="A0A165PJD9"/>
<comment type="similarity">
    <text evidence="2">Belongs to the MSOX/MTOX family.</text>
</comment>
<keyword evidence="5" id="KW-0560">Oxidoreductase</keyword>
<evidence type="ECO:0000313" key="8">
    <source>
        <dbReference type="Proteomes" id="UP000076761"/>
    </source>
</evidence>
<dbReference type="Gene3D" id="3.50.50.60">
    <property type="entry name" value="FAD/NAD(P)-binding domain"/>
    <property type="match status" value="1"/>
</dbReference>
<dbReference type="OrthoDB" id="2219495at2759"/>
<dbReference type="SUPFAM" id="SSF51905">
    <property type="entry name" value="FAD/NAD(P)-binding domain"/>
    <property type="match status" value="1"/>
</dbReference>
<evidence type="ECO:0000256" key="1">
    <source>
        <dbReference type="ARBA" id="ARBA00001974"/>
    </source>
</evidence>
<dbReference type="Gene3D" id="3.30.9.10">
    <property type="entry name" value="D-Amino Acid Oxidase, subunit A, domain 2"/>
    <property type="match status" value="1"/>
</dbReference>
<dbReference type="EMBL" id="KV425611">
    <property type="protein sequence ID" value="KZT21123.1"/>
    <property type="molecule type" value="Genomic_DNA"/>
</dbReference>
<comment type="cofactor">
    <cofactor evidence="1">
        <name>FAD</name>
        <dbReference type="ChEBI" id="CHEBI:57692"/>
    </cofactor>
</comment>
<dbReference type="InterPro" id="IPR036188">
    <property type="entry name" value="FAD/NAD-bd_sf"/>
</dbReference>
<accession>A0A165PJD9</accession>
<gene>
    <name evidence="7" type="ORF">NEOLEDRAFT_804574</name>
</gene>
<evidence type="ECO:0000256" key="5">
    <source>
        <dbReference type="ARBA" id="ARBA00023002"/>
    </source>
</evidence>
<evidence type="ECO:0000256" key="3">
    <source>
        <dbReference type="ARBA" id="ARBA00022630"/>
    </source>
</evidence>
<keyword evidence="8" id="KW-1185">Reference proteome</keyword>
<dbReference type="PANTHER" id="PTHR10961:SF46">
    <property type="entry name" value="PEROXISOMAL SARCOSINE OXIDASE"/>
    <property type="match status" value="1"/>
</dbReference>
<dbReference type="Proteomes" id="UP000076761">
    <property type="component" value="Unassembled WGS sequence"/>
</dbReference>
<dbReference type="GO" id="GO:0050660">
    <property type="term" value="F:flavin adenine dinucleotide binding"/>
    <property type="evidence" value="ECO:0007669"/>
    <property type="project" value="InterPro"/>
</dbReference>
<evidence type="ECO:0000256" key="2">
    <source>
        <dbReference type="ARBA" id="ARBA00010989"/>
    </source>
</evidence>
<dbReference type="InterPro" id="IPR045170">
    <property type="entry name" value="MTOX"/>
</dbReference>
<evidence type="ECO:0000313" key="7">
    <source>
        <dbReference type="EMBL" id="KZT21123.1"/>
    </source>
</evidence>
<dbReference type="InterPro" id="IPR006076">
    <property type="entry name" value="FAD-dep_OxRdtase"/>
</dbReference>
<dbReference type="STRING" id="1314782.A0A165PJD9"/>
<keyword evidence="4" id="KW-0274">FAD</keyword>
<dbReference type="GO" id="GO:0008115">
    <property type="term" value="F:sarcosine oxidase activity"/>
    <property type="evidence" value="ECO:0007669"/>
    <property type="project" value="TreeGrafter"/>
</dbReference>
<sequence length="437" mass="47362">MASGDLSKRIIIIGAGCFGISTAYHLLRRGYASVTVLDRSAILPAPDAASTDINRMVRSSYSDPFYSKLCHDAIDAWKDQSEWPDIYHETGVLMGGVGNDPYTEAAYRTDLAMGARVQNLPDKTKIQAVLPTGVRTGLFKGYISRDGGWVDAAKATSLMISKVRETGGQVHAEKLVRKLIRENDKTAGVECADGTTFMGDLVIIATGSWTASNFPEMRLEEKCVAAGQSVVTVQLSQEEGDLYRTCPSMVNYKTGFYIFPPNKDNILKMGKHCGGHINPVAIGESQTLVSVPRTLSSHGDDGLRVPKSMLHDIRALLATTYPDLAHKPFATTRLCWYTDTPDEDWVIGFYPSDSSLVIATGGSGHAYKFLPVIGNITADLVSGTLDPSVIKKFAVDRAFVPHAKTRSPSDTEVLLPHDLCSPEDLVPPPPAHLSSSD</sequence>
<protein>
    <submittedName>
        <fullName evidence="7">FAD dependent oxidoreductase</fullName>
    </submittedName>
</protein>
<name>A0A165PJD9_9AGAM</name>
<organism evidence="7 8">
    <name type="scientific">Neolentinus lepideus HHB14362 ss-1</name>
    <dbReference type="NCBI Taxonomy" id="1314782"/>
    <lineage>
        <taxon>Eukaryota</taxon>
        <taxon>Fungi</taxon>
        <taxon>Dikarya</taxon>
        <taxon>Basidiomycota</taxon>
        <taxon>Agaricomycotina</taxon>
        <taxon>Agaricomycetes</taxon>
        <taxon>Gloeophyllales</taxon>
        <taxon>Gloeophyllaceae</taxon>
        <taxon>Neolentinus</taxon>
    </lineage>
</organism>
<dbReference type="FunCoup" id="A0A165PJD9">
    <property type="interactions" value="143"/>
</dbReference>
<dbReference type="GO" id="GO:0004657">
    <property type="term" value="F:proline dehydrogenase activity"/>
    <property type="evidence" value="ECO:0007669"/>
    <property type="project" value="TreeGrafter"/>
</dbReference>
<dbReference type="InParanoid" id="A0A165PJD9"/>
<reference evidence="7 8" key="1">
    <citation type="journal article" date="2016" name="Mol. Biol. Evol.">
        <title>Comparative Genomics of Early-Diverging Mushroom-Forming Fungi Provides Insights into the Origins of Lignocellulose Decay Capabilities.</title>
        <authorList>
            <person name="Nagy L.G."/>
            <person name="Riley R."/>
            <person name="Tritt A."/>
            <person name="Adam C."/>
            <person name="Daum C."/>
            <person name="Floudas D."/>
            <person name="Sun H."/>
            <person name="Yadav J.S."/>
            <person name="Pangilinan J."/>
            <person name="Larsson K.H."/>
            <person name="Matsuura K."/>
            <person name="Barry K."/>
            <person name="Labutti K."/>
            <person name="Kuo R."/>
            <person name="Ohm R.A."/>
            <person name="Bhattacharya S.S."/>
            <person name="Shirouzu T."/>
            <person name="Yoshinaga Y."/>
            <person name="Martin F.M."/>
            <person name="Grigoriev I.V."/>
            <person name="Hibbett D.S."/>
        </authorList>
    </citation>
    <scope>NUCLEOTIDE SEQUENCE [LARGE SCALE GENOMIC DNA]</scope>
    <source>
        <strain evidence="7 8">HHB14362 ss-1</strain>
    </source>
</reference>
<dbReference type="PANTHER" id="PTHR10961">
    <property type="entry name" value="PEROXISOMAL SARCOSINE OXIDASE"/>
    <property type="match status" value="1"/>
</dbReference>
<keyword evidence="3" id="KW-0285">Flavoprotein</keyword>
<dbReference type="GO" id="GO:0050031">
    <property type="term" value="F:L-pipecolate oxidase activity"/>
    <property type="evidence" value="ECO:0007669"/>
    <property type="project" value="TreeGrafter"/>
</dbReference>
<proteinExistence type="inferred from homology"/>
<dbReference type="Pfam" id="PF01266">
    <property type="entry name" value="DAO"/>
    <property type="match status" value="1"/>
</dbReference>